<reference evidence="26" key="1">
    <citation type="submission" date="2025-08" db="UniProtKB">
        <authorList>
            <consortium name="Ensembl"/>
        </authorList>
    </citation>
    <scope>IDENTIFICATION</scope>
</reference>
<feature type="transmembrane region" description="Helical" evidence="23">
    <location>
        <begin position="945"/>
        <end position="962"/>
    </location>
</feature>
<dbReference type="GO" id="GO:0005388">
    <property type="term" value="F:P-type calcium transporter activity"/>
    <property type="evidence" value="ECO:0007669"/>
    <property type="project" value="UniProtKB-EC"/>
</dbReference>
<feature type="region of interest" description="Disordered" evidence="24">
    <location>
        <begin position="1144"/>
        <end position="1212"/>
    </location>
</feature>
<dbReference type="InterPro" id="IPR022141">
    <property type="entry name" value="ATP_Ca_trans_C"/>
</dbReference>
<evidence type="ECO:0000256" key="6">
    <source>
        <dbReference type="ARBA" id="ARBA00022692"/>
    </source>
</evidence>
<dbReference type="GO" id="GO:0005886">
    <property type="term" value="C:plasma membrane"/>
    <property type="evidence" value="ECO:0007669"/>
    <property type="project" value="TreeGrafter"/>
</dbReference>
<feature type="transmembrane region" description="Helical" evidence="23">
    <location>
        <begin position="154"/>
        <end position="173"/>
    </location>
</feature>
<evidence type="ECO:0000256" key="23">
    <source>
        <dbReference type="RuleBase" id="RU361146"/>
    </source>
</evidence>
<accession>A0A8C8HZT1</accession>
<evidence type="ECO:0000256" key="20">
    <source>
        <dbReference type="ARBA" id="ARBA00048694"/>
    </source>
</evidence>
<dbReference type="InterPro" id="IPR001757">
    <property type="entry name" value="P_typ_ATPase"/>
</dbReference>
<dbReference type="FunFam" id="1.20.1110.10:FF:000001">
    <property type="entry name" value="Calcium-transporting ATPase"/>
    <property type="match status" value="1"/>
</dbReference>
<dbReference type="InterPro" id="IPR059000">
    <property type="entry name" value="ATPase_P-type_domA"/>
</dbReference>
<dbReference type="InterPro" id="IPR006068">
    <property type="entry name" value="ATPase_P-typ_cation-transptr_C"/>
</dbReference>
<dbReference type="SFLD" id="SFLDF00027">
    <property type="entry name" value="p-type_atpase"/>
    <property type="match status" value="1"/>
</dbReference>
<comment type="subcellular location">
    <subcellularLocation>
        <location evidence="21">Cell projection</location>
        <location evidence="21">Cilium</location>
        <location evidence="21">Flagellum membrane</location>
        <topology evidence="21">Multi-pass membrane protein</topology>
    </subcellularLocation>
    <subcellularLocation>
        <location evidence="23">Membrane</location>
        <topology evidence="23">Multi-pass membrane protein</topology>
    </subcellularLocation>
</comment>
<evidence type="ECO:0000256" key="22">
    <source>
        <dbReference type="ARBA" id="ARBA00062373"/>
    </source>
</evidence>
<dbReference type="FunFam" id="3.40.50.1000:FF:000007">
    <property type="entry name" value="Calcium-transporting ATPase"/>
    <property type="match status" value="1"/>
</dbReference>
<dbReference type="GeneTree" id="ENSGT00940000158686"/>
<dbReference type="Pfam" id="PF00122">
    <property type="entry name" value="E1-E2_ATPase"/>
    <property type="match status" value="1"/>
</dbReference>
<feature type="domain" description="Cation-transporting P-type ATPase N-terminal" evidence="25">
    <location>
        <begin position="50"/>
        <end position="126"/>
    </location>
</feature>
<dbReference type="Pfam" id="PF00689">
    <property type="entry name" value="Cation_ATPase_C"/>
    <property type="match status" value="1"/>
</dbReference>
<dbReference type="Pfam" id="PF13246">
    <property type="entry name" value="Cation_ATPase"/>
    <property type="match status" value="1"/>
</dbReference>
<dbReference type="GO" id="GO:0005516">
    <property type="term" value="F:calmodulin binding"/>
    <property type="evidence" value="ECO:0007669"/>
    <property type="project" value="UniProtKB-KW"/>
</dbReference>
<dbReference type="GO" id="GO:0016887">
    <property type="term" value="F:ATP hydrolysis activity"/>
    <property type="evidence" value="ECO:0007669"/>
    <property type="project" value="InterPro"/>
</dbReference>
<keyword evidence="19" id="KW-0966">Cell projection</keyword>
<gene>
    <name evidence="26" type="primary">LOC112218228</name>
</gene>
<dbReference type="EC" id="7.2.2.10" evidence="23"/>
<keyword evidence="17" id="KW-0969">Cilium</keyword>
<feature type="transmembrane region" description="Helical" evidence="23">
    <location>
        <begin position="908"/>
        <end position="925"/>
    </location>
</feature>
<comment type="catalytic activity">
    <reaction evidence="20 23">
        <text>Ca(2+)(in) + ATP + H2O = Ca(2+)(out) + ADP + phosphate + H(+)</text>
        <dbReference type="Rhea" id="RHEA:18105"/>
        <dbReference type="ChEBI" id="CHEBI:15377"/>
        <dbReference type="ChEBI" id="CHEBI:15378"/>
        <dbReference type="ChEBI" id="CHEBI:29108"/>
        <dbReference type="ChEBI" id="CHEBI:30616"/>
        <dbReference type="ChEBI" id="CHEBI:43474"/>
        <dbReference type="ChEBI" id="CHEBI:456216"/>
        <dbReference type="EC" id="7.2.2.10"/>
    </reaction>
</comment>
<keyword evidence="14" id="KW-1278">Translocase</keyword>
<evidence type="ECO:0000256" key="3">
    <source>
        <dbReference type="ARBA" id="ARBA00022475"/>
    </source>
</evidence>
<dbReference type="SUPFAM" id="SSF81653">
    <property type="entry name" value="Calcium ATPase, transduction domain A"/>
    <property type="match status" value="1"/>
</dbReference>
<keyword evidence="3" id="KW-1003">Cell membrane</keyword>
<evidence type="ECO:0000256" key="18">
    <source>
        <dbReference type="ARBA" id="ARBA00023136"/>
    </source>
</evidence>
<dbReference type="FunFam" id="1.20.1110.10:FF:000002">
    <property type="entry name" value="Calcium-transporting ATPase"/>
    <property type="match status" value="1"/>
</dbReference>
<dbReference type="SMART" id="SM00831">
    <property type="entry name" value="Cation_ATPase_N"/>
    <property type="match status" value="1"/>
</dbReference>
<evidence type="ECO:0000313" key="27">
    <source>
        <dbReference type="Proteomes" id="UP000694402"/>
    </source>
</evidence>
<dbReference type="SUPFAM" id="SSF81660">
    <property type="entry name" value="Metal cation-transporting ATPase, ATP-binding domain N"/>
    <property type="match status" value="1"/>
</dbReference>
<feature type="region of interest" description="Disordered" evidence="24">
    <location>
        <begin position="1"/>
        <end position="20"/>
    </location>
</feature>
<dbReference type="Gene3D" id="3.40.50.1000">
    <property type="entry name" value="HAD superfamily/HAD-like"/>
    <property type="match status" value="1"/>
</dbReference>
<keyword evidence="9 23" id="KW-0106">Calcium</keyword>
<keyword evidence="2 23" id="KW-0813">Transport</keyword>
<keyword evidence="13" id="KW-0112">Calmodulin-binding</keyword>
<dbReference type="NCBIfam" id="TIGR01517">
    <property type="entry name" value="ATPase-IIB_Ca"/>
    <property type="match status" value="1"/>
</dbReference>
<evidence type="ECO:0000256" key="24">
    <source>
        <dbReference type="SAM" id="MobiDB-lite"/>
    </source>
</evidence>
<dbReference type="Gene3D" id="3.40.1110.10">
    <property type="entry name" value="Calcium-transporting ATPase, cytoplasmic domain N"/>
    <property type="match status" value="1"/>
</dbReference>
<dbReference type="InterPro" id="IPR023298">
    <property type="entry name" value="ATPase_P-typ_TM_dom_sf"/>
</dbReference>
<dbReference type="InterPro" id="IPR036412">
    <property type="entry name" value="HAD-like_sf"/>
</dbReference>
<protein>
    <recommendedName>
        <fullName evidence="23">Calcium-transporting ATPase</fullName>
        <ecNumber evidence="23">7.2.2.10</ecNumber>
    </recommendedName>
</protein>
<evidence type="ECO:0000256" key="8">
    <source>
        <dbReference type="ARBA" id="ARBA00022741"/>
    </source>
</evidence>
<dbReference type="Gene3D" id="1.20.1110.10">
    <property type="entry name" value="Calcium-transporting ATPase, transmembrane domain"/>
    <property type="match status" value="3"/>
</dbReference>
<evidence type="ECO:0000256" key="19">
    <source>
        <dbReference type="ARBA" id="ARBA00023273"/>
    </source>
</evidence>
<dbReference type="FunFam" id="2.70.150.10:FF:000001">
    <property type="entry name" value="Calcium-transporting ATPase"/>
    <property type="match status" value="1"/>
</dbReference>
<dbReference type="PROSITE" id="PS00154">
    <property type="entry name" value="ATPASE_E1_E2"/>
    <property type="match status" value="1"/>
</dbReference>
<dbReference type="SUPFAM" id="SSF56784">
    <property type="entry name" value="HAD-like"/>
    <property type="match status" value="1"/>
</dbReference>
<dbReference type="Ensembl" id="ENSOTST00005075726.2">
    <property type="protein sequence ID" value="ENSOTSP00005069736.2"/>
    <property type="gene ID" value="ENSOTSG00005032626.2"/>
</dbReference>
<keyword evidence="8 23" id="KW-0547">Nucleotide-binding</keyword>
<dbReference type="InterPro" id="IPR023214">
    <property type="entry name" value="HAD_sf"/>
</dbReference>
<dbReference type="InterPro" id="IPR018303">
    <property type="entry name" value="ATPase_P-typ_P_site"/>
</dbReference>
<dbReference type="SUPFAM" id="SSF81665">
    <property type="entry name" value="Calcium ATPase, transmembrane domain M"/>
    <property type="match status" value="1"/>
</dbReference>
<evidence type="ECO:0000256" key="16">
    <source>
        <dbReference type="ARBA" id="ARBA00023065"/>
    </source>
</evidence>
<dbReference type="GO" id="GO:0046872">
    <property type="term" value="F:metal ion binding"/>
    <property type="evidence" value="ECO:0007669"/>
    <property type="project" value="UniProtKB-KW"/>
</dbReference>
<keyword evidence="7" id="KW-0479">Metal-binding</keyword>
<dbReference type="FunFam" id="1.20.1110.10:FF:000011">
    <property type="entry name" value="Calcium-transporting ATPase"/>
    <property type="match status" value="1"/>
</dbReference>
<evidence type="ECO:0000256" key="12">
    <source>
        <dbReference type="ARBA" id="ARBA00022846"/>
    </source>
</evidence>
<evidence type="ECO:0000256" key="10">
    <source>
        <dbReference type="ARBA" id="ARBA00022840"/>
    </source>
</evidence>
<dbReference type="PRINTS" id="PR00119">
    <property type="entry name" value="CATATPASE"/>
</dbReference>
<keyword evidence="16 23" id="KW-0406">Ion transport</keyword>
<dbReference type="InterPro" id="IPR044492">
    <property type="entry name" value="P_typ_ATPase_HD_dom"/>
</dbReference>
<comment type="caution">
    <text evidence="23">Lacks conserved residue(s) required for the propagation of feature annotation.</text>
</comment>
<name>A0A8C8HZT1_ONCTS</name>
<dbReference type="GO" id="GO:0030165">
    <property type="term" value="F:PDZ domain binding"/>
    <property type="evidence" value="ECO:0007669"/>
    <property type="project" value="TreeGrafter"/>
</dbReference>
<keyword evidence="15 23" id="KW-1133">Transmembrane helix</keyword>
<dbReference type="InterPro" id="IPR006408">
    <property type="entry name" value="P-type_ATPase_IIB"/>
</dbReference>
<keyword evidence="12" id="KW-0282">Flagellum</keyword>
<dbReference type="InterPro" id="IPR023299">
    <property type="entry name" value="ATPase_P-typ_cyto_dom_N"/>
</dbReference>
<evidence type="ECO:0000256" key="13">
    <source>
        <dbReference type="ARBA" id="ARBA00022860"/>
    </source>
</evidence>
<keyword evidence="27" id="KW-1185">Reference proteome</keyword>
<evidence type="ECO:0000256" key="15">
    <source>
        <dbReference type="ARBA" id="ARBA00022989"/>
    </source>
</evidence>
<evidence type="ECO:0000256" key="14">
    <source>
        <dbReference type="ARBA" id="ARBA00022967"/>
    </source>
</evidence>
<dbReference type="Pfam" id="PF08282">
    <property type="entry name" value="Hydrolase_3"/>
    <property type="match status" value="1"/>
</dbReference>
<dbReference type="NCBIfam" id="TIGR01494">
    <property type="entry name" value="ATPase_P-type"/>
    <property type="match status" value="3"/>
</dbReference>
<comment type="subunit">
    <text evidence="22">Interacts with PDZD11. Interacts with SLC35G1 and STIM1. Interacts with calmodulin.</text>
</comment>
<dbReference type="InterPro" id="IPR004014">
    <property type="entry name" value="ATPase_P-typ_cation-transptr_N"/>
</dbReference>
<dbReference type="Gene3D" id="2.70.150.10">
    <property type="entry name" value="Calcium-transporting ATPase, cytoplasmic transduction domain A"/>
    <property type="match status" value="1"/>
</dbReference>
<evidence type="ECO:0000313" key="26">
    <source>
        <dbReference type="Ensembl" id="ENSOTSP00005069736.2"/>
    </source>
</evidence>
<evidence type="ECO:0000256" key="2">
    <source>
        <dbReference type="ARBA" id="ARBA00022448"/>
    </source>
</evidence>
<keyword evidence="10 23" id="KW-0067">ATP-binding</keyword>
<keyword evidence="5 23" id="KW-0109">Calcium transport</keyword>
<sequence>MSKSKDNSFRGSKRGRHAQANHDVGDFNCSLKELRSLMELRGPEGIARIQECYGDVEGLCTRLRTSPIHGLGGHADDIARRKEEFGQNVIPPKKPKTFLQLVWEALQDVTLIILEVAAIISLGLSFYRPPDAERENCGKAAGGVEDEGEADAGWIEGAAILLSVVCVVLVTAFNDWSKEKQFRGLQSRIEQEQKFTVVRGGQVVQVHVAEIVVGDVAQVKYGDLLPADGVLIQGNDLKIDESSLTGESDHVKKTLDNDPMLLSGTHVMEGSGKILITAVGVNSQTGIIFTLLGAGEDEDDDEEEKSQDGAGVEMQALNSDDEGEEKKKAHPKKEKSVLQGKLTKLAVQIGKAGLFMSGLTVIILITLFMVDTFWIQGLPWIADCTPIYIQFCVKFFIIGVTVLVVAVPEGLPLAVTISLAYSVKKMMKDNNLVRHLDACETMGNATAICSDKTGTLTMNRMTVVQAYLGDRHYRVVPESDLIPGKVLDLLITGIGVNCAYTSKIMSPEKEGGLPRQVGNKTECALLGFVLELRRDYMTIRNEIPEEKLFKVYTFNSVRKSMSTVLKNADGSYRMFSKGASEILLKKCCKIMTASGEAKVFKPRDRDYVVKNVIEPMASEGLRTICLAYRDFPPVDGEPDWENETDILTGLTCLCVVGIEDPVRPEVPDAIKRCQRAGITVRMVTGDNIDTARAIASKCGIVHPGDDFLCIDGKEFNRRIRNQLGEIEQERIDKIWPKLRVLARSSPTDKHTLVKGIMDSTVLEPRQVVAVTGDGTNDGPALKKADVGFAMGIAGTDVAKEASDIILTDDNFSSIVKAVMWGRNVYDSISKFLQFQLTVNVVAVIVAFTGACITQDSPLKAVQMLWVNLIMDTFASLALATEPPTESLLLRKPYGRNKPLISRTMMKNILGHAVYQLTVIFTLLFTGEQIFDIDSGRYAPLHAPPSEHYTIVFNTFVMMQLFNEINARKIHGERNVFDGIFKNMIFCSIVFGTFVIQIVIVQFGGKPFSCVGLSIDQWLWCVFLGFGCLLWGQVVTTVPTSRLKFLKSAGHGTQQEEIPEDELEEMEDLDEIDHGEMEMRRGQVLWCRGLGRIQTQVCLINSKLHLSLQSSLMNAFQDTLSPYEGLETPESRNSIHNFMTTPEFRIEDSEPQIPLIDDTEGEDDAPTKRNANNNAVDRIIPLYKESPKTGGIHQSAALPPRPGSPLHSLETSL</sequence>
<dbReference type="Proteomes" id="UP000694402">
    <property type="component" value="Unassembled WGS sequence"/>
</dbReference>
<dbReference type="GO" id="GO:0005524">
    <property type="term" value="F:ATP binding"/>
    <property type="evidence" value="ECO:0007669"/>
    <property type="project" value="UniProtKB-KW"/>
</dbReference>
<evidence type="ECO:0000256" key="21">
    <source>
        <dbReference type="ARBA" id="ARBA00060429"/>
    </source>
</evidence>
<dbReference type="SFLD" id="SFLDG00002">
    <property type="entry name" value="C1.7:_P-type_atpase_like"/>
    <property type="match status" value="1"/>
</dbReference>
<dbReference type="AlphaFoldDB" id="A0A8C8HZT1"/>
<feature type="region of interest" description="Disordered" evidence="24">
    <location>
        <begin position="296"/>
        <end position="335"/>
    </location>
</feature>
<comment type="similarity">
    <text evidence="1 23">Belongs to the cation transport ATPase (P-type) (TC 3.A.3) family. Type IIB subfamily.</text>
</comment>
<evidence type="ECO:0000259" key="25">
    <source>
        <dbReference type="SMART" id="SM00831"/>
    </source>
</evidence>
<evidence type="ECO:0000256" key="4">
    <source>
        <dbReference type="ARBA" id="ARBA00022553"/>
    </source>
</evidence>
<dbReference type="PANTHER" id="PTHR24093:SF523">
    <property type="entry name" value="CALCIUM-TRANSPORTING ATPASE"/>
    <property type="match status" value="1"/>
</dbReference>
<organism evidence="26 27">
    <name type="scientific">Oncorhynchus tshawytscha</name>
    <name type="common">Chinook salmon</name>
    <name type="synonym">Salmo tshawytscha</name>
    <dbReference type="NCBI Taxonomy" id="74940"/>
    <lineage>
        <taxon>Eukaryota</taxon>
        <taxon>Metazoa</taxon>
        <taxon>Chordata</taxon>
        <taxon>Craniata</taxon>
        <taxon>Vertebrata</taxon>
        <taxon>Euteleostomi</taxon>
        <taxon>Actinopterygii</taxon>
        <taxon>Neopterygii</taxon>
        <taxon>Teleostei</taxon>
        <taxon>Protacanthopterygii</taxon>
        <taxon>Salmoniformes</taxon>
        <taxon>Salmonidae</taxon>
        <taxon>Salmoninae</taxon>
        <taxon>Oncorhynchus</taxon>
    </lineage>
</organism>
<feature type="transmembrane region" description="Helical" evidence="23">
    <location>
        <begin position="1016"/>
        <end position="1037"/>
    </location>
</feature>
<dbReference type="CDD" id="cd02081">
    <property type="entry name" value="P-type_ATPase_Ca_PMCA-like"/>
    <property type="match status" value="1"/>
</dbReference>
<dbReference type="SFLD" id="SFLDS00003">
    <property type="entry name" value="Haloacid_Dehalogenase"/>
    <property type="match status" value="1"/>
</dbReference>
<dbReference type="Pfam" id="PF00690">
    <property type="entry name" value="Cation_ATPase_N"/>
    <property type="match status" value="1"/>
</dbReference>
<dbReference type="FunFam" id="3.40.1110.10:FF:000002">
    <property type="entry name" value="Calcium-transporting ATPase"/>
    <property type="match status" value="1"/>
</dbReference>
<proteinExistence type="inferred from homology"/>
<dbReference type="Pfam" id="PF12424">
    <property type="entry name" value="ATP_Ca_trans_C"/>
    <property type="match status" value="1"/>
</dbReference>
<keyword evidence="6 23" id="KW-0812">Transmembrane</keyword>
<evidence type="ECO:0000256" key="1">
    <source>
        <dbReference type="ARBA" id="ARBA00006124"/>
    </source>
</evidence>
<feature type="transmembrane region" description="Helical" evidence="23">
    <location>
        <begin position="101"/>
        <end position="124"/>
    </location>
</feature>
<comment type="function">
    <text evidence="23">Catalyzes the hydrolysis of ATP coupled with the transport of calcium.</text>
</comment>
<keyword evidence="4" id="KW-0597">Phosphoprotein</keyword>
<dbReference type="PRINTS" id="PR00121">
    <property type="entry name" value="NAKATPASE"/>
</dbReference>
<dbReference type="PANTHER" id="PTHR24093">
    <property type="entry name" value="CATION TRANSPORTING ATPASE"/>
    <property type="match status" value="1"/>
</dbReference>
<dbReference type="GO" id="GO:0051480">
    <property type="term" value="P:regulation of cytosolic calcium ion concentration"/>
    <property type="evidence" value="ECO:0007669"/>
    <property type="project" value="TreeGrafter"/>
</dbReference>
<evidence type="ECO:0000256" key="17">
    <source>
        <dbReference type="ARBA" id="ARBA00023069"/>
    </source>
</evidence>
<keyword evidence="11" id="KW-0460">Magnesium</keyword>
<feature type="compositionally biased region" description="Acidic residues" evidence="24">
    <location>
        <begin position="296"/>
        <end position="305"/>
    </location>
</feature>
<reference evidence="26" key="2">
    <citation type="submission" date="2025-09" db="UniProtKB">
        <authorList>
            <consortium name="Ensembl"/>
        </authorList>
    </citation>
    <scope>IDENTIFICATION</scope>
</reference>
<keyword evidence="18 23" id="KW-0472">Membrane</keyword>
<feature type="transmembrane region" description="Helical" evidence="23">
    <location>
        <begin position="354"/>
        <end position="375"/>
    </location>
</feature>
<dbReference type="InterPro" id="IPR008250">
    <property type="entry name" value="ATPase_P-typ_transduc_dom_A_sf"/>
</dbReference>
<evidence type="ECO:0000256" key="11">
    <source>
        <dbReference type="ARBA" id="ARBA00022842"/>
    </source>
</evidence>
<feature type="transmembrane region" description="Helical" evidence="23">
    <location>
        <begin position="395"/>
        <end position="421"/>
    </location>
</feature>
<evidence type="ECO:0000256" key="5">
    <source>
        <dbReference type="ARBA" id="ARBA00022568"/>
    </source>
</evidence>
<evidence type="ECO:0000256" key="9">
    <source>
        <dbReference type="ARBA" id="ARBA00022837"/>
    </source>
</evidence>
<feature type="transmembrane region" description="Helical" evidence="23">
    <location>
        <begin position="983"/>
        <end position="1004"/>
    </location>
</feature>
<evidence type="ECO:0000256" key="7">
    <source>
        <dbReference type="ARBA" id="ARBA00022723"/>
    </source>
</evidence>